<keyword evidence="4 7" id="KW-1133">Transmembrane helix</keyword>
<keyword evidence="5 7" id="KW-0472">Membrane</keyword>
<accession>A0A5J4N6J7</accession>
<dbReference type="PANTHER" id="PTHR20855">
    <property type="entry name" value="ADIPOR/PROGESTIN RECEPTOR-RELATED"/>
    <property type="match status" value="1"/>
</dbReference>
<dbReference type="AlphaFoldDB" id="A0A5J4N6J7"/>
<dbReference type="GO" id="GO:0038023">
    <property type="term" value="F:signaling receptor activity"/>
    <property type="evidence" value="ECO:0007669"/>
    <property type="project" value="TreeGrafter"/>
</dbReference>
<feature type="binding site" evidence="6">
    <location>
        <position position="291"/>
    </location>
    <ligand>
        <name>Zn(2+)</name>
        <dbReference type="ChEBI" id="CHEBI:29105"/>
    </ligand>
</feature>
<feature type="transmembrane region" description="Helical" evidence="7">
    <location>
        <begin position="185"/>
        <end position="203"/>
    </location>
</feature>
<keyword evidence="3 7" id="KW-0812">Transmembrane</keyword>
<feature type="transmembrane region" description="Helical" evidence="7">
    <location>
        <begin position="284"/>
        <end position="306"/>
    </location>
</feature>
<dbReference type="GO" id="GO:0016020">
    <property type="term" value="C:membrane"/>
    <property type="evidence" value="ECO:0007669"/>
    <property type="project" value="UniProtKB-SubCell"/>
</dbReference>
<evidence type="ECO:0000256" key="3">
    <source>
        <dbReference type="ARBA" id="ARBA00022692"/>
    </source>
</evidence>
<feature type="binding site" evidence="6">
    <location>
        <position position="130"/>
    </location>
    <ligand>
        <name>Zn(2+)</name>
        <dbReference type="ChEBI" id="CHEBI:29105"/>
    </ligand>
</feature>
<feature type="transmembrane region" description="Helical" evidence="7">
    <location>
        <begin position="254"/>
        <end position="272"/>
    </location>
</feature>
<dbReference type="InterPro" id="IPR004254">
    <property type="entry name" value="AdipoR/HlyIII-related"/>
</dbReference>
<dbReference type="GO" id="GO:0046872">
    <property type="term" value="F:metal ion binding"/>
    <property type="evidence" value="ECO:0007669"/>
    <property type="project" value="UniProtKB-KW"/>
</dbReference>
<feature type="transmembrane region" description="Helical" evidence="7">
    <location>
        <begin position="326"/>
        <end position="346"/>
    </location>
</feature>
<dbReference type="Proteomes" id="UP000324629">
    <property type="component" value="Unassembled WGS sequence"/>
</dbReference>
<dbReference type="EMBL" id="QNGE01007813">
    <property type="protein sequence ID" value="KAA3670919.1"/>
    <property type="molecule type" value="Genomic_DNA"/>
</dbReference>
<evidence type="ECO:0000256" key="6">
    <source>
        <dbReference type="PIRSR" id="PIRSR604254-1"/>
    </source>
</evidence>
<reference evidence="8 9" key="1">
    <citation type="journal article" date="2019" name="Gigascience">
        <title>Whole-genome sequence of the oriental lung fluke Paragonimus westermani.</title>
        <authorList>
            <person name="Oey H."/>
            <person name="Zakrzewski M."/>
            <person name="Narain K."/>
            <person name="Devi K.R."/>
            <person name="Agatsuma T."/>
            <person name="Nawaratna S."/>
            <person name="Gobert G.N."/>
            <person name="Jones M.K."/>
            <person name="Ragan M.A."/>
            <person name="McManus D.P."/>
            <person name="Krause L."/>
        </authorList>
    </citation>
    <scope>NUCLEOTIDE SEQUENCE [LARGE SCALE GENOMIC DNA]</scope>
    <source>
        <strain evidence="8 9">IND2009</strain>
    </source>
</reference>
<name>A0A5J4N6J7_9TREM</name>
<sequence length="362" mass="41513">MSLKLIKRLRPEVDYSALINTDDDHSLDKFTETDLGYGIHANCTLGGTLPKDVLNDYREPGILTGYRSEYRSLKLCILSVFHLHNETVNIWTQIIPAAFFCTQLFFTNDPFLLIYLGTTVSFLLTSACAHTFSCYSATGRHVCFFFDYAGITLYSCGCAVCYYAYALPQDFMRPSAYLNADVCDVYLFLSVFLSIWSTHLSGTTRFWKPSFKRKCIRLCAFLIIWLYLAIPVLWRLAKCALLSGSGHYGDCVSMYYWILQFMSAVTAGLLYVSHFPERWFPGRFDLFGHSHQIFHVFGASGAYNQYRALRVDLRERSPGLLLNHSPSFPLCLLCVVIVMFANLIIFRKFYKKLNRLSAEKQL</sequence>
<feature type="binding site" evidence="6">
    <location>
        <position position="295"/>
    </location>
    <ligand>
        <name>Zn(2+)</name>
        <dbReference type="ChEBI" id="CHEBI:29105"/>
    </ligand>
</feature>
<evidence type="ECO:0000313" key="9">
    <source>
        <dbReference type="Proteomes" id="UP000324629"/>
    </source>
</evidence>
<comment type="subcellular location">
    <subcellularLocation>
        <location evidence="1">Membrane</location>
        <topology evidence="1">Multi-pass membrane protein</topology>
    </subcellularLocation>
</comment>
<evidence type="ECO:0000256" key="1">
    <source>
        <dbReference type="ARBA" id="ARBA00004141"/>
    </source>
</evidence>
<dbReference type="PANTHER" id="PTHR20855:SF143">
    <property type="entry name" value="MEMBRANE PROGESTIN RECEPTOR EPSILON"/>
    <property type="match status" value="1"/>
</dbReference>
<gene>
    <name evidence="8" type="ORF">DEA37_0007468</name>
</gene>
<organism evidence="8 9">
    <name type="scientific">Paragonimus westermani</name>
    <dbReference type="NCBI Taxonomy" id="34504"/>
    <lineage>
        <taxon>Eukaryota</taxon>
        <taxon>Metazoa</taxon>
        <taxon>Spiralia</taxon>
        <taxon>Lophotrochozoa</taxon>
        <taxon>Platyhelminthes</taxon>
        <taxon>Trematoda</taxon>
        <taxon>Digenea</taxon>
        <taxon>Plagiorchiida</taxon>
        <taxon>Troglotremata</taxon>
        <taxon>Troglotrematidae</taxon>
        <taxon>Paragonimus</taxon>
    </lineage>
</organism>
<feature type="transmembrane region" description="Helical" evidence="7">
    <location>
        <begin position="144"/>
        <end position="165"/>
    </location>
</feature>
<keyword evidence="6" id="KW-0862">Zinc</keyword>
<feature type="transmembrane region" description="Helical" evidence="7">
    <location>
        <begin position="112"/>
        <end position="132"/>
    </location>
</feature>
<keyword evidence="9" id="KW-1185">Reference proteome</keyword>
<proteinExistence type="inferred from homology"/>
<dbReference type="Pfam" id="PF03006">
    <property type="entry name" value="HlyIII"/>
    <property type="match status" value="1"/>
</dbReference>
<comment type="similarity">
    <text evidence="2">Belongs to the ADIPOR family.</text>
</comment>
<protein>
    <submittedName>
        <fullName evidence="8">Uncharacterized protein</fullName>
    </submittedName>
</protein>
<evidence type="ECO:0000256" key="2">
    <source>
        <dbReference type="ARBA" id="ARBA00007018"/>
    </source>
</evidence>
<evidence type="ECO:0000313" key="8">
    <source>
        <dbReference type="EMBL" id="KAA3670919.1"/>
    </source>
</evidence>
<evidence type="ECO:0000256" key="5">
    <source>
        <dbReference type="ARBA" id="ARBA00023136"/>
    </source>
</evidence>
<comment type="caution">
    <text evidence="8">The sequence shown here is derived from an EMBL/GenBank/DDBJ whole genome shotgun (WGS) entry which is preliminary data.</text>
</comment>
<keyword evidence="6" id="KW-0479">Metal-binding</keyword>
<evidence type="ECO:0000256" key="4">
    <source>
        <dbReference type="ARBA" id="ARBA00022989"/>
    </source>
</evidence>
<feature type="transmembrane region" description="Helical" evidence="7">
    <location>
        <begin position="215"/>
        <end position="234"/>
    </location>
</feature>
<evidence type="ECO:0000256" key="7">
    <source>
        <dbReference type="SAM" id="Phobius"/>
    </source>
</evidence>